<accession>A0ABZ0YGG5</accession>
<dbReference type="InterPro" id="IPR052189">
    <property type="entry name" value="L-asp_N-monooxygenase_NS-form"/>
</dbReference>
<proteinExistence type="predicted"/>
<organism evidence="2 3">
    <name type="scientific">Vreelandella neptunia</name>
    <dbReference type="NCBI Taxonomy" id="115551"/>
    <lineage>
        <taxon>Bacteria</taxon>
        <taxon>Pseudomonadati</taxon>
        <taxon>Pseudomonadota</taxon>
        <taxon>Gammaproteobacteria</taxon>
        <taxon>Oceanospirillales</taxon>
        <taxon>Halomonadaceae</taxon>
        <taxon>Vreelandella</taxon>
    </lineage>
</organism>
<dbReference type="Gene3D" id="3.50.50.60">
    <property type="entry name" value="FAD/NAD(P)-binding domain"/>
    <property type="match status" value="1"/>
</dbReference>
<dbReference type="Pfam" id="PF13454">
    <property type="entry name" value="NAD_binding_9"/>
    <property type="match status" value="1"/>
</dbReference>
<dbReference type="PANTHER" id="PTHR40254">
    <property type="entry name" value="BLR0577 PROTEIN"/>
    <property type="match status" value="1"/>
</dbReference>
<dbReference type="EMBL" id="CP140255">
    <property type="protein sequence ID" value="WQH11185.1"/>
    <property type="molecule type" value="Genomic_DNA"/>
</dbReference>
<sequence>MSTKPGAIQSSHFINWLYQNEELWRQQYPHLYVHPSAYLPRPLFGLYMQNLFEDSRTLAWQYRIPFTRLHCEASDIVPTEEGYLVITDNDKRIKADYLLLCCGNLPSTKFKAHHQRSSYFNSPYPGYVIAEQIDKDQPVCIAGTNLSAIDTIISLTEHGHRGKIICVSRRGRFPSVRGTQNPKHKPRYLTESAIMALAKTHDGITLEDVWHLLNQELLAVGGRGIDIQEILSEGTTAYDYLCQEISKATQVPRLWQSIAYSLNSVIDLIWHNLRKEDKRKFYCEYRDLFLAYRVSFPLENARRLQKLMETGQLNIHCGIQRVGYDEAENCYNIELIDNAWNHEMRVRSRYFINATGYNLSVGESEVALIQNLLKRKLATADPFGGFRTDFKTGALLSSSGLPQRHLFALGSLTTGTYFFTNAMDVNARHTSERAGHIVEQIAIAALSQTRDAV</sequence>
<dbReference type="SUPFAM" id="SSF51905">
    <property type="entry name" value="FAD/NAD(P)-binding domain"/>
    <property type="match status" value="2"/>
</dbReference>
<protein>
    <submittedName>
        <fullName evidence="2">FAD/NAD(P)-binding protein</fullName>
    </submittedName>
</protein>
<evidence type="ECO:0000313" key="3">
    <source>
        <dbReference type="Proteomes" id="UP001324794"/>
    </source>
</evidence>
<name>A0ABZ0YGG5_9GAMM</name>
<reference evidence="2 3" key="1">
    <citation type="submission" date="2023-11" db="EMBL/GenBank/DDBJ databases">
        <title>MicrobeMod: A computational toolkit for identifying prokaryotic methylation and restriction-modification with nanopore sequencing.</title>
        <authorList>
            <person name="Crits-Christoph A."/>
            <person name="Kang S.C."/>
            <person name="Lee H."/>
            <person name="Ostrov N."/>
        </authorList>
    </citation>
    <scope>NUCLEOTIDE SEQUENCE [LARGE SCALE GENOMIC DNA]</scope>
    <source>
        <strain evidence="2 3">ATCC BAA-805</strain>
    </source>
</reference>
<dbReference type="InterPro" id="IPR036188">
    <property type="entry name" value="FAD/NAD-bd_sf"/>
</dbReference>
<evidence type="ECO:0000259" key="1">
    <source>
        <dbReference type="Pfam" id="PF13454"/>
    </source>
</evidence>
<dbReference type="PANTHER" id="PTHR40254:SF1">
    <property type="entry name" value="BLR0577 PROTEIN"/>
    <property type="match status" value="1"/>
</dbReference>
<evidence type="ECO:0000313" key="2">
    <source>
        <dbReference type="EMBL" id="WQH11185.1"/>
    </source>
</evidence>
<keyword evidence="3" id="KW-1185">Reference proteome</keyword>
<feature type="domain" description="FAD-dependent urate hydroxylase HpyO/Asp monooxygenase CreE-like FAD/NAD(P)-binding" evidence="1">
    <location>
        <begin position="9"/>
        <end position="104"/>
    </location>
</feature>
<dbReference type="InterPro" id="IPR038732">
    <property type="entry name" value="HpyO/CreE_NAD-binding"/>
</dbReference>
<dbReference type="Proteomes" id="UP001324794">
    <property type="component" value="Chromosome"/>
</dbReference>
<dbReference type="RefSeq" id="WP_223288588.1">
    <property type="nucleotide sequence ID" value="NZ_CP140255.1"/>
</dbReference>
<gene>
    <name evidence="2" type="ORF">SR894_13570</name>
</gene>